<feature type="domain" description="AAA+ ATPase" evidence="2">
    <location>
        <begin position="80"/>
        <end position="262"/>
    </location>
</feature>
<organism evidence="3 4">
    <name type="scientific">Burkholderia multivorans (strain ATCC 17616 / 249)</name>
    <dbReference type="NCBI Taxonomy" id="395019"/>
    <lineage>
        <taxon>Bacteria</taxon>
        <taxon>Pseudomonadati</taxon>
        <taxon>Pseudomonadota</taxon>
        <taxon>Betaproteobacteria</taxon>
        <taxon>Burkholderiales</taxon>
        <taxon>Burkholderiaceae</taxon>
        <taxon>Burkholderia</taxon>
        <taxon>Burkholderia cepacia complex</taxon>
    </lineage>
</organism>
<keyword evidence="4" id="KW-1185">Reference proteome</keyword>
<dbReference type="Proteomes" id="UP000008815">
    <property type="component" value="Chromosome 2"/>
</dbReference>
<reference evidence="3 4" key="1">
    <citation type="submission" date="2007-04" db="EMBL/GenBank/DDBJ databases">
        <title>Complete genome sequence of Burkholderia multivorans ATCC 17616.</title>
        <authorList>
            <person name="Ohtsubo Y."/>
            <person name="Yamashita A."/>
            <person name="Kurokawa K."/>
            <person name="Takami H."/>
            <person name="Yuhara S."/>
            <person name="Nishiyama E."/>
            <person name="Endo R."/>
            <person name="Miyazaki R."/>
            <person name="Ono A."/>
            <person name="Yano K."/>
            <person name="Ito M."/>
            <person name="Sota M."/>
            <person name="Yuji N."/>
            <person name="Hattori M."/>
            <person name="Tsuda M."/>
        </authorList>
    </citation>
    <scope>NUCLEOTIDE SEQUENCE [LARGE SCALE GENOMIC DNA]</scope>
    <source>
        <strain evidence="4">ATCC 17616 / 249</strain>
    </source>
</reference>
<dbReference type="GO" id="GO:0016887">
    <property type="term" value="F:ATP hydrolysis activity"/>
    <property type="evidence" value="ECO:0007669"/>
    <property type="project" value="InterPro"/>
</dbReference>
<evidence type="ECO:0000313" key="3">
    <source>
        <dbReference type="EMBL" id="BAG45638.1"/>
    </source>
</evidence>
<dbReference type="SMART" id="SM00382">
    <property type="entry name" value="AAA"/>
    <property type="match status" value="1"/>
</dbReference>
<dbReference type="EMBL" id="AP009386">
    <property type="protein sequence ID" value="BAG45638.1"/>
    <property type="molecule type" value="Genomic_DNA"/>
</dbReference>
<evidence type="ECO:0000256" key="1">
    <source>
        <dbReference type="SAM" id="MobiDB-lite"/>
    </source>
</evidence>
<dbReference type="InterPro" id="IPR027417">
    <property type="entry name" value="P-loop_NTPase"/>
</dbReference>
<proteinExistence type="predicted"/>
<gene>
    <name evidence="3" type="ordered locus">BMULJ_03775</name>
</gene>
<evidence type="ECO:0000313" key="4">
    <source>
        <dbReference type="Proteomes" id="UP000008815"/>
    </source>
</evidence>
<dbReference type="STRING" id="395019.BMULJ_03775"/>
<dbReference type="Gene3D" id="3.40.50.300">
    <property type="entry name" value="P-loop containing nucleotide triphosphate hydrolases"/>
    <property type="match status" value="1"/>
</dbReference>
<dbReference type="InterPro" id="IPR003593">
    <property type="entry name" value="AAA+_ATPase"/>
</dbReference>
<feature type="region of interest" description="Disordered" evidence="1">
    <location>
        <begin position="1"/>
        <end position="21"/>
    </location>
</feature>
<dbReference type="eggNOG" id="COG0467">
    <property type="taxonomic scope" value="Bacteria"/>
</dbReference>
<dbReference type="AlphaFoldDB" id="A0A0H3KTV1"/>
<evidence type="ECO:0000259" key="2">
    <source>
        <dbReference type="SMART" id="SM00382"/>
    </source>
</evidence>
<dbReference type="KEGG" id="bmj:BMULJ_03775"/>
<dbReference type="HOGENOM" id="CLU_043810_0_0_4"/>
<accession>A0A0H3KTV1</accession>
<dbReference type="SUPFAM" id="SSF52540">
    <property type="entry name" value="P-loop containing nucleoside triphosphate hydrolases"/>
    <property type="match status" value="1"/>
</dbReference>
<sequence>MHHRLHRSLQPAVRSPNHSSRRQRTTLLILRTFEQTMQQTNDTTLLAIDAARALSEKRIKHTRIAQVMEELNTLIYPESQDSILLVCGPTGAGKTTLSRYLVASTLERASSQMEANRGVIPAVYVEAPASGESDFSWRLFYHRILAQLGDNLESPKVMYGIDPQTGRFARPRGNSLAALRTAVEQGMRERQVQFLVIDEAAHIIRQTRGTHKLEVQLDTLKSLANQCGTQIVLVGAYDLYRLVSLSAQLARRTHVLHFERYRDDRPEDVRAFNRCVLAFEKTLPHLWGGELTQYTKGLLENTLGCIGTLSSVLIRAAKFTERVGYWSVDSLERALLTEAQRKRILEEILDGETAVGPSFTRVMPKFKRAAA</sequence>
<dbReference type="InterPro" id="IPR049945">
    <property type="entry name" value="AAA_22"/>
</dbReference>
<protein>
    <submittedName>
        <fullName evidence="3">Probable ATPase</fullName>
    </submittedName>
</protein>
<name>A0A0H3KTV1_BURM1</name>
<dbReference type="Pfam" id="PF13401">
    <property type="entry name" value="AAA_22"/>
    <property type="match status" value="1"/>
</dbReference>